<evidence type="ECO:0000256" key="4">
    <source>
        <dbReference type="ARBA" id="ARBA00004328"/>
    </source>
</evidence>
<keyword evidence="26" id="KW-0693">Viral RNA replication</keyword>
<dbReference type="InterPro" id="IPR011545">
    <property type="entry name" value="DEAD/DEAH_box_helicase_dom"/>
</dbReference>
<dbReference type="InterPro" id="IPR001730">
    <property type="entry name" value="Potyv_NIa-pro_dom"/>
</dbReference>
<dbReference type="Pfam" id="PF00851">
    <property type="entry name" value="Peptidase_C6"/>
    <property type="match status" value="1"/>
</dbReference>
<dbReference type="GeneID" id="27924870"/>
<feature type="active site" description="For helper component proteinase activity" evidence="32">
    <location>
        <position position="661"/>
    </location>
</feature>
<dbReference type="Pfam" id="PF00680">
    <property type="entry name" value="RdRP_1"/>
    <property type="match status" value="1"/>
</dbReference>
<dbReference type="InterPro" id="IPR002540">
    <property type="entry name" value="Pept_S30_P1_potyvir"/>
</dbReference>
<dbReference type="PROSITE" id="PS50507">
    <property type="entry name" value="RDRP_SSRNA_POS"/>
    <property type="match status" value="1"/>
</dbReference>
<comment type="function">
    <text evidence="29">Has helicase activity. It may be involved in replication.</text>
</comment>
<feature type="domain" description="Helicase C-terminal" evidence="38">
    <location>
        <begin position="1417"/>
        <end position="1576"/>
    </location>
</feature>
<dbReference type="InterPro" id="IPR001456">
    <property type="entry name" value="HC-pro"/>
</dbReference>
<dbReference type="Gene3D" id="3.40.50.300">
    <property type="entry name" value="P-loop containing nucleotide triphosphate hydrolases"/>
    <property type="match status" value="2"/>
</dbReference>
<feature type="domain" description="Peptidase C6" evidence="40">
    <location>
        <begin position="653"/>
        <end position="775"/>
    </location>
</feature>
<dbReference type="GO" id="GO:0003723">
    <property type="term" value="F:RNA binding"/>
    <property type="evidence" value="ECO:0007669"/>
    <property type="project" value="InterPro"/>
</dbReference>
<feature type="transmembrane region" description="Helical" evidence="35">
    <location>
        <begin position="806"/>
        <end position="823"/>
    </location>
</feature>
<keyword evidence="7" id="KW-0941">Suppressor of RNA silencing</keyword>
<keyword evidence="35" id="KW-1133">Transmembrane helix</keyword>
<comment type="function">
    <text evidence="28">Involved in aphid transmission, cell-to-cell and systemis movement, encapsidation of the viral RNA and in the regulation of viral RNA amplification.</text>
</comment>
<dbReference type="Gene3D" id="2.40.10.10">
    <property type="entry name" value="Trypsin-like serine proteases"/>
    <property type="match status" value="2"/>
</dbReference>
<feature type="compositionally biased region" description="Basic and acidic residues" evidence="34">
    <location>
        <begin position="2825"/>
        <end position="2837"/>
    </location>
</feature>
<proteinExistence type="inferred from homology"/>
<dbReference type="SMART" id="SM00487">
    <property type="entry name" value="DEXDc"/>
    <property type="match status" value="1"/>
</dbReference>
<dbReference type="GO" id="GO:0004197">
    <property type="term" value="F:cysteine-type endopeptidase activity"/>
    <property type="evidence" value="ECO:0007669"/>
    <property type="project" value="InterPro"/>
</dbReference>
<evidence type="ECO:0000259" key="36">
    <source>
        <dbReference type="PROSITE" id="PS50507"/>
    </source>
</evidence>
<dbReference type="PRINTS" id="PR00966">
    <property type="entry name" value="NIAPOTYPTASE"/>
</dbReference>
<dbReference type="RefSeq" id="YP_009255234.1">
    <property type="nucleotide sequence ID" value="NC_030236.1"/>
</dbReference>
<evidence type="ECO:0000256" key="16">
    <source>
        <dbReference type="ARBA" id="ARBA00022632"/>
    </source>
</evidence>
<protein>
    <recommendedName>
        <fullName evidence="6">Genome polyprotein</fullName>
    </recommendedName>
</protein>
<evidence type="ECO:0000256" key="13">
    <source>
        <dbReference type="ARBA" id="ARBA00022561"/>
    </source>
</evidence>
<keyword evidence="35" id="KW-0472">Membrane</keyword>
<dbReference type="PROSITE" id="PS51192">
    <property type="entry name" value="HELICASE_ATP_BIND_1"/>
    <property type="match status" value="1"/>
</dbReference>
<evidence type="ECO:0000256" key="24">
    <source>
        <dbReference type="ARBA" id="ARBA00022840"/>
    </source>
</evidence>
<evidence type="ECO:0000256" key="27">
    <source>
        <dbReference type="ARBA" id="ARBA00023280"/>
    </source>
</evidence>
<dbReference type="InterPro" id="IPR014001">
    <property type="entry name" value="Helicase_ATP-bd"/>
</dbReference>
<keyword evidence="25" id="KW-0946">Virion</keyword>
<evidence type="ECO:0000256" key="23">
    <source>
        <dbReference type="ARBA" id="ARBA00022807"/>
    </source>
</evidence>
<dbReference type="InterPro" id="IPR043128">
    <property type="entry name" value="Rev_trsase/Diguanyl_cyclase"/>
</dbReference>
<dbReference type="GO" id="GO:0005524">
    <property type="term" value="F:ATP binding"/>
    <property type="evidence" value="ECO:0007669"/>
    <property type="project" value="UniProtKB-KW"/>
</dbReference>
<evidence type="ECO:0000256" key="7">
    <source>
        <dbReference type="ARBA" id="ARBA00022463"/>
    </source>
</evidence>
<dbReference type="InterPro" id="IPR001205">
    <property type="entry name" value="RNA-dir_pol_C"/>
</dbReference>
<evidence type="ECO:0000256" key="35">
    <source>
        <dbReference type="SAM" id="Phobius"/>
    </source>
</evidence>
<keyword evidence="35" id="KW-0812">Transmembrane</keyword>
<dbReference type="SMART" id="SM00490">
    <property type="entry name" value="HELICc"/>
    <property type="match status" value="1"/>
</dbReference>
<keyword evidence="16" id="KW-1090">Inhibition of host innate immune response by virus</keyword>
<evidence type="ECO:0000256" key="28">
    <source>
        <dbReference type="ARBA" id="ARBA00029405"/>
    </source>
</evidence>
<evidence type="ECO:0000256" key="12">
    <source>
        <dbReference type="ARBA" id="ARBA00022553"/>
    </source>
</evidence>
<dbReference type="InterPro" id="IPR001592">
    <property type="entry name" value="Poty_coat"/>
</dbReference>
<evidence type="ECO:0000256" key="19">
    <source>
        <dbReference type="ARBA" id="ARBA00022695"/>
    </source>
</evidence>
<dbReference type="Proteomes" id="UP000204675">
    <property type="component" value="Segment"/>
</dbReference>
<dbReference type="GO" id="GO:0042025">
    <property type="term" value="C:host cell nucleus"/>
    <property type="evidence" value="ECO:0007669"/>
    <property type="project" value="UniProtKB-SubCell"/>
</dbReference>
<dbReference type="GO" id="GO:0052170">
    <property type="term" value="P:symbiont-mediated suppression of host innate immune response"/>
    <property type="evidence" value="ECO:0007669"/>
    <property type="project" value="UniProtKB-KW"/>
</dbReference>
<keyword evidence="8" id="KW-0696">RNA-directed RNA polymerase</keyword>
<evidence type="ECO:0000259" key="41">
    <source>
        <dbReference type="PROSITE" id="PS51871"/>
    </source>
</evidence>
<comment type="catalytic activity">
    <reaction evidence="2">
        <text>Hydrolyzes a Gly-|-Gly bond at its own C-terminus, commonly in the sequence -Tyr-Xaa-Val-Gly-|-Gly, in the processing of the potyviral polyprotein.</text>
        <dbReference type="EC" id="3.4.22.45"/>
    </reaction>
</comment>
<keyword evidence="18" id="KW-0808">Transferase</keyword>
<evidence type="ECO:0000313" key="43">
    <source>
        <dbReference type="Proteomes" id="UP000204675"/>
    </source>
</evidence>
<dbReference type="EMBL" id="KU981084">
    <property type="protein sequence ID" value="ANA48365.1"/>
    <property type="molecule type" value="Genomic_RNA"/>
</dbReference>
<evidence type="ECO:0000256" key="15">
    <source>
        <dbReference type="ARBA" id="ARBA00022581"/>
    </source>
</evidence>
<keyword evidence="13" id="KW-0167">Capsid protein</keyword>
<evidence type="ECO:0000259" key="37">
    <source>
        <dbReference type="PROSITE" id="PS51192"/>
    </source>
</evidence>
<dbReference type="GO" id="GO:0006508">
    <property type="term" value="P:proteolysis"/>
    <property type="evidence" value="ECO:0007669"/>
    <property type="project" value="UniProtKB-KW"/>
</dbReference>
<feature type="transmembrane region" description="Helical" evidence="35">
    <location>
        <begin position="1028"/>
        <end position="1052"/>
    </location>
</feature>
<feature type="compositionally biased region" description="Polar residues" evidence="34">
    <location>
        <begin position="2809"/>
        <end position="2818"/>
    </location>
</feature>
<keyword evidence="27" id="KW-0899">Viral immunoevasion</keyword>
<comment type="similarity">
    <text evidence="5 33">Belongs to the potyviridae genome polyprotein family.</text>
</comment>
<dbReference type="InterPro" id="IPR013648">
    <property type="entry name" value="PP_Potyviridae"/>
</dbReference>
<evidence type="ECO:0000256" key="29">
    <source>
        <dbReference type="ARBA" id="ARBA00029422"/>
    </source>
</evidence>
<organism evidence="42 43">
    <name type="scientific">Impatiens flower break virus</name>
    <dbReference type="NCBI Taxonomy" id="2170135"/>
    <lineage>
        <taxon>Viruses</taxon>
        <taxon>Riboviria</taxon>
        <taxon>Orthornavirae</taxon>
        <taxon>Pisuviricota</taxon>
        <taxon>Stelpaviricetes</taxon>
        <taxon>Patatavirales</taxon>
        <taxon>Potyviridae</taxon>
        <taxon>Potyvirus</taxon>
        <taxon>Potyvirus impatiensis</taxon>
    </lineage>
</organism>
<dbReference type="Gene3D" id="3.30.70.270">
    <property type="match status" value="1"/>
</dbReference>
<reference evidence="43" key="1">
    <citation type="submission" date="2016-03" db="EMBL/GenBank/DDBJ databases">
        <authorList>
            <person name="Cho S.-Y."/>
            <person name="Lim S."/>
            <person name="Kim H."/>
            <person name="Soh E.H."/>
            <person name="Moon J.S."/>
        </authorList>
    </citation>
    <scope>NUCLEOTIDE SEQUENCE [LARGE SCALE GENOMIC DNA]</scope>
</reference>
<keyword evidence="12" id="KW-0597">Phosphoprotein</keyword>
<evidence type="ECO:0000256" key="21">
    <source>
        <dbReference type="ARBA" id="ARBA00022801"/>
    </source>
</evidence>
<name>A0A182BQ71_9POTV</name>
<feature type="region of interest" description="Disordered" evidence="34">
    <location>
        <begin position="2809"/>
        <end position="2848"/>
    </location>
</feature>
<evidence type="ECO:0000256" key="18">
    <source>
        <dbReference type="ARBA" id="ARBA00022679"/>
    </source>
</evidence>
<dbReference type="GO" id="GO:0039694">
    <property type="term" value="P:viral RNA genome replication"/>
    <property type="evidence" value="ECO:0007669"/>
    <property type="project" value="InterPro"/>
</dbReference>
<evidence type="ECO:0000256" key="30">
    <source>
        <dbReference type="ARBA" id="ARBA00034108"/>
    </source>
</evidence>
<evidence type="ECO:0000256" key="3">
    <source>
        <dbReference type="ARBA" id="ARBA00004147"/>
    </source>
</evidence>
<evidence type="ECO:0000256" key="22">
    <source>
        <dbReference type="ARBA" id="ARBA00022806"/>
    </source>
</evidence>
<feature type="domain" description="Helicase ATP-binding" evidence="37">
    <location>
        <begin position="1246"/>
        <end position="1398"/>
    </location>
</feature>
<evidence type="ECO:0000256" key="2">
    <source>
        <dbReference type="ARBA" id="ARBA00001848"/>
    </source>
</evidence>
<evidence type="ECO:0000313" key="42">
    <source>
        <dbReference type="EMBL" id="ANA48365.1"/>
    </source>
</evidence>
<dbReference type="Pfam" id="PF01577">
    <property type="entry name" value="Peptidase_S30"/>
    <property type="match status" value="1"/>
</dbReference>
<feature type="domain" description="Peptidase S30" evidence="41">
    <location>
        <begin position="178"/>
        <end position="318"/>
    </location>
</feature>
<evidence type="ECO:0000256" key="5">
    <source>
        <dbReference type="ARBA" id="ARBA00006064"/>
    </source>
</evidence>
<dbReference type="CDD" id="cd23175">
    <property type="entry name" value="ps-ssRNAv_Potyviridae_RdRp"/>
    <property type="match status" value="1"/>
</dbReference>
<evidence type="ECO:0000259" key="40">
    <source>
        <dbReference type="PROSITE" id="PS51744"/>
    </source>
</evidence>
<evidence type="ECO:0000256" key="14">
    <source>
        <dbReference type="ARBA" id="ARBA00022562"/>
    </source>
</evidence>
<evidence type="ECO:0000256" key="25">
    <source>
        <dbReference type="ARBA" id="ARBA00022844"/>
    </source>
</evidence>
<dbReference type="SUPFAM" id="SSF56672">
    <property type="entry name" value="DNA/RNA polymerases"/>
    <property type="match status" value="1"/>
</dbReference>
<dbReference type="GO" id="GO:0019029">
    <property type="term" value="C:helical viral capsid"/>
    <property type="evidence" value="ECO:0007669"/>
    <property type="project" value="UniProtKB-KW"/>
</dbReference>
<dbReference type="GO" id="GO:0003968">
    <property type="term" value="F:RNA-directed RNA polymerase activity"/>
    <property type="evidence" value="ECO:0007669"/>
    <property type="project" value="UniProtKB-KW"/>
</dbReference>
<dbReference type="GO" id="GO:0044161">
    <property type="term" value="C:host cell cytoplasmic vesicle"/>
    <property type="evidence" value="ECO:0007669"/>
    <property type="project" value="UniProtKB-SubCell"/>
</dbReference>
<evidence type="ECO:0000256" key="20">
    <source>
        <dbReference type="ARBA" id="ARBA00022741"/>
    </source>
</evidence>
<comment type="subcellular location">
    <subcellularLocation>
        <location evidence="30">Host cytoplasmic vesicle</location>
    </subcellularLocation>
    <subcellularLocation>
        <location evidence="3">Host nucleus</location>
    </subcellularLocation>
    <subcellularLocation>
        <location evidence="4">Virion</location>
    </subcellularLocation>
</comment>
<dbReference type="PANTHER" id="PTHR43519:SF1">
    <property type="entry name" value="ATP-DEPENDENT RNA HELICASE HRPB"/>
    <property type="match status" value="1"/>
</dbReference>
<dbReference type="PROSITE" id="PS51436">
    <property type="entry name" value="POTYVIRUS_NIA_PRO"/>
    <property type="match status" value="1"/>
</dbReference>
<feature type="domain" description="RdRp catalytic" evidence="36">
    <location>
        <begin position="2536"/>
        <end position="2660"/>
    </location>
</feature>
<evidence type="ECO:0000256" key="31">
    <source>
        <dbReference type="ARBA" id="ARBA00045403"/>
    </source>
</evidence>
<keyword evidence="19" id="KW-0548">Nucleotidyltransferase</keyword>
<dbReference type="PROSITE" id="PS51871">
    <property type="entry name" value="PV_P1_PRO"/>
    <property type="match status" value="1"/>
</dbReference>
<dbReference type="PANTHER" id="PTHR43519">
    <property type="entry name" value="ATP-DEPENDENT RNA HELICASE HRPB"/>
    <property type="match status" value="1"/>
</dbReference>
<evidence type="ECO:0000259" key="39">
    <source>
        <dbReference type="PROSITE" id="PS51436"/>
    </source>
</evidence>
<dbReference type="GO" id="GO:0004386">
    <property type="term" value="F:helicase activity"/>
    <property type="evidence" value="ECO:0007669"/>
    <property type="project" value="UniProtKB-KW"/>
</dbReference>
<evidence type="ECO:0000256" key="1">
    <source>
        <dbReference type="ARBA" id="ARBA00000785"/>
    </source>
</evidence>
<dbReference type="Pfam" id="PF00271">
    <property type="entry name" value="Helicase_C"/>
    <property type="match status" value="1"/>
</dbReference>
<evidence type="ECO:0000256" key="11">
    <source>
        <dbReference type="ARBA" id="ARBA00022520"/>
    </source>
</evidence>
<evidence type="ECO:0000259" key="38">
    <source>
        <dbReference type="PROSITE" id="PS51194"/>
    </source>
</evidence>
<evidence type="ECO:0000256" key="8">
    <source>
        <dbReference type="ARBA" id="ARBA00022484"/>
    </source>
</evidence>
<dbReference type="GO" id="GO:0005198">
    <property type="term" value="F:structural molecule activity"/>
    <property type="evidence" value="ECO:0007669"/>
    <property type="project" value="InterPro"/>
</dbReference>
<dbReference type="PROSITE" id="PS51194">
    <property type="entry name" value="HELICASE_CTER"/>
    <property type="match status" value="1"/>
</dbReference>
<evidence type="ECO:0000256" key="34">
    <source>
        <dbReference type="SAM" id="MobiDB-lite"/>
    </source>
</evidence>
<keyword evidence="23" id="KW-0788">Thiol protease</keyword>
<feature type="domain" description="Peptidase C4" evidence="39">
    <location>
        <begin position="2052"/>
        <end position="2270"/>
    </location>
</feature>
<evidence type="ECO:0000256" key="32">
    <source>
        <dbReference type="PROSITE-ProRule" id="PRU01080"/>
    </source>
</evidence>
<dbReference type="PROSITE" id="PS51744">
    <property type="entry name" value="HC_PRO_CPD"/>
    <property type="match status" value="1"/>
</dbReference>
<evidence type="ECO:0000256" key="17">
    <source>
        <dbReference type="ARBA" id="ARBA00022670"/>
    </source>
</evidence>
<dbReference type="GO" id="GO:0006351">
    <property type="term" value="P:DNA-templated transcription"/>
    <property type="evidence" value="ECO:0007669"/>
    <property type="project" value="InterPro"/>
</dbReference>
<dbReference type="InterPro" id="IPR039560">
    <property type="entry name" value="Potyvirid-P3"/>
</dbReference>
<dbReference type="SUPFAM" id="SSF50494">
    <property type="entry name" value="Trypsin-like serine proteases"/>
    <property type="match status" value="1"/>
</dbReference>
<keyword evidence="21" id="KW-0378">Hydrolase</keyword>
<dbReference type="InterPro" id="IPR043502">
    <property type="entry name" value="DNA/RNA_pol_sf"/>
</dbReference>
<dbReference type="InterPro" id="IPR031159">
    <property type="entry name" value="HC_PRO_CPD_dom"/>
</dbReference>
<evidence type="ECO:0000256" key="33">
    <source>
        <dbReference type="RuleBase" id="RU003351"/>
    </source>
</evidence>
<evidence type="ECO:0000256" key="26">
    <source>
        <dbReference type="ARBA" id="ARBA00022953"/>
    </source>
</evidence>
<evidence type="ECO:0000256" key="9">
    <source>
        <dbReference type="ARBA" id="ARBA00022488"/>
    </source>
</evidence>
<dbReference type="Pfam" id="PF13608">
    <property type="entry name" value="Potyvirid-P3"/>
    <property type="match status" value="1"/>
</dbReference>
<keyword evidence="11" id="KW-0191">Covalent protein-RNA linkage</keyword>
<keyword evidence="43" id="KW-1185">Reference proteome</keyword>
<dbReference type="Pfam" id="PF00270">
    <property type="entry name" value="DEAD"/>
    <property type="match status" value="1"/>
</dbReference>
<dbReference type="InterPro" id="IPR043504">
    <property type="entry name" value="Peptidase_S1_PA_chymotrypsin"/>
</dbReference>
<comment type="function">
    <text evidence="31">Mediates the cap-independent, EIF4E-dependent translation of viral genomic RNAs. Binds to the cap-binding site of host EIF4E and thus interferes with the host EIF4E-dependent mRNA export and translation. VPg-RNA directly binds EIF4E and is a template for transcription. Also forms trimeric complexes with EIF4E-EIF4G, which are templates for translation.</text>
</comment>
<feature type="active site" description="For helper component proteinase activity" evidence="32">
    <location>
        <position position="734"/>
    </location>
</feature>
<dbReference type="GO" id="GO:0016818">
    <property type="term" value="F:hydrolase activity, acting on acid anhydrides, in phosphorus-containing anhydrides"/>
    <property type="evidence" value="ECO:0007669"/>
    <property type="project" value="InterPro"/>
</dbReference>
<keyword evidence="14" id="KW-1048">Host nucleus</keyword>
<dbReference type="Gene3D" id="3.90.70.150">
    <property type="entry name" value="Helper component proteinase"/>
    <property type="match status" value="1"/>
</dbReference>
<dbReference type="InterPro" id="IPR042308">
    <property type="entry name" value="HC_PRO_CPD_sf"/>
</dbReference>
<dbReference type="Pfam" id="PF00767">
    <property type="entry name" value="Poty_coat"/>
    <property type="match status" value="1"/>
</dbReference>
<evidence type="ECO:0000256" key="6">
    <source>
        <dbReference type="ARBA" id="ARBA00020107"/>
    </source>
</evidence>
<dbReference type="Pfam" id="PF00863">
    <property type="entry name" value="Peptidase_C4"/>
    <property type="match status" value="1"/>
</dbReference>
<dbReference type="Pfam" id="PF08440">
    <property type="entry name" value="Poty_PP"/>
    <property type="match status" value="1"/>
</dbReference>
<dbReference type="InterPro" id="IPR027417">
    <property type="entry name" value="P-loop_NTPase"/>
</dbReference>
<dbReference type="InterPro" id="IPR007094">
    <property type="entry name" value="RNA-dir_pol_PSvirus"/>
</dbReference>
<dbReference type="InterPro" id="IPR001650">
    <property type="entry name" value="Helicase_C-like"/>
</dbReference>
<keyword evidence="9" id="KW-1036">Host cytoplasmic vesicle</keyword>
<dbReference type="SUPFAM" id="SSF52540">
    <property type="entry name" value="P-loop containing nucleoside triphosphate hydrolases"/>
    <property type="match status" value="2"/>
</dbReference>
<accession>A0A182BQ71</accession>
<evidence type="ECO:0000256" key="10">
    <source>
        <dbReference type="ARBA" id="ARBA00022497"/>
    </source>
</evidence>
<keyword evidence="17" id="KW-0645">Protease</keyword>
<comment type="catalytic activity">
    <reaction evidence="1">
        <text>Hydrolyzes glutaminyl bonds, and activity is further restricted by preferences for the amino acids in P6 - P1' that vary with the species of potyvirus, e.g. Glu-Xaa-Xaa-Tyr-Xaa-Gln-|-(Ser or Gly) for the enzyme from tobacco etch virus. The natural substrate is the viral polyprotein, but other proteins and oligopeptides containing the appropriate consensus sequence are also cleaved.</text>
        <dbReference type="EC" id="3.4.22.44"/>
    </reaction>
</comment>
<keyword evidence="20" id="KW-0547">Nucleotide-binding</keyword>
<keyword evidence="22" id="KW-0347">Helicase</keyword>
<keyword evidence="24" id="KW-0067">ATP-binding</keyword>
<dbReference type="KEGG" id="vg:27924870"/>
<keyword evidence="15" id="KW-0945">Host-virus interaction</keyword>
<dbReference type="InterPro" id="IPR009003">
    <property type="entry name" value="Peptidase_S1_PA"/>
</dbReference>
<sequence precursor="true">MATIMFGSFSVALMGNYAIDGIKQLGISKCKPMQSVVAEHMAPPASAAKPLLVKYRNDSSVMVGEYDKMMHAFDAALKNNAGLQKRLFINQNSVIQKDKKGLTKIRHCTYNQALVRDAILKREAADHLAFLRGDYKNEAFAGIPVIAHNKNCGETVGFRTSFYRRTPKSNYKNVKARRNKPLKVEEVLKTTLKLSSETGIKVEFIGKSKRPTIVRYVKRGKALIPKMQLPHEVWNYWHQEVRTETVMDILPVLCKYGKYVGIHDSSFKPGDSGLIIPSSKLKGYVNSQYAYFIIRGRRHGKLVNALEWIDDISEVQHYSLTPEQRFFKGWKENFDRLVPGNENHQCAIDFDNEQCGKIAALISQAVYPVHKLSCRTCRAQILDMSWEGYKQFISLCVDQHKDIWDENKALLGVDIIEKFVRSASSESKNISAAMEIVKLTHNRRSTVMLQIQDINKALMQGSAVSQVDLDQALHQLLRMVQWWNNHISLTEEDPMKTFRNKRSAKVLLNPSLLCDNQLDKNGNFIWGERGYHSKRVFMNYFEEIKPAEGYERWRIRRHPNGERELAIGALIVPLSLERARIALQGHSIQRLPLTVSCTSKQDGNFAYPCCCVTLDNGTPLYSELRSPTKRHLVVGGTGEPKYIDLPAADSERMYIAKNGYCYLNIFLAMLVNVNESEAKNFTKMVRDVIIPMLGEWPTMQDVATATYILTVFHPETRNAELPRILVDHTCQTMHVIDSFGSLTTGYHVLKAGTISQLIGFAGNELIGEMKHYRVGGDAAQRMRCEKALITSIFKPKRMVQLLEEDPYILLMGMISPGVLIHIYRMRHFERAIDIWIKKEQSVAKIFVLLEQLTEKVAVSDILIDQLRIIENASSSLRSVLDNCCHKSHAYKPAQDILTIYLERSASNEQLVNNGYSDLNDKIYIALEKIYIDQLRQEWCALNLLERFSLTWRLKKFSAFTENYLAETNVRDEMQSSRSFVHECFMNAQTHLESSRIALLNKIRETWIYCGRKIFSFIFSAVNRCYGDILYFVNVMLVFSLMVQMTSVMHGIINEARKNKALMHQMTIDQNEKAVVHIYDMCHKMEGNSLTCENFLNHIRSVRPDLEDTAQYMVCGKLSVATQAKTGTQVQFEKIIAFMALITMIIDTERSDAIFKVLNKLKSVFQTMGDNVQTQSLDEIISIDEDKKLTIDFEIDTSKESPSMSFDVNFESWWNRQLQQNKVIAHYRNTGQFLEFTRETSAHVANQISVASETEFLIRGAVGSGKSTGLPHHLSKKGKVLLLEPTRPLAENVSKQLAKEPFYQQVTLRMRGLSKFGSSNITVMTGGFAFHYYVNNPHQLRDFDYIIIDECHVLDSSLIAFNCVLKEFEFPGKLLKVSATPPGRECEFTTQHAVKLKVEDQLSFQQFVQAQGSGSNADMVQHGSNLLVYVASYNEVDTLSRLLVEKHFKVTKVDGRTMQMGGVEIITAGTESKPHFIVATNIIENGVTLDVDCVIDFGLKVVATLDSDNKCVRYNKKSVAYGERIQRLGRVGRYKPGFALRIGHTEKGIEEIPEFIATEAAFLSFAYGLPVTTQSVSTNILGRCTVKQARSALNFELTPFFVTHFVKFDGTMHPEIHKILKCFKLRESEMLLNKTAIPYQYTSQWITRREMERIGVHIDCDDNVKIPFYVNGIPDKVFESLWDTVCKYRSDAGFGRLTSVNASKVCYTLSTDPTAVPRTIAIIDHLLSEEMMKKNHFDTLSSAITGHSFSLNGIAESIRKRYLRDHTASNIATLQQAKSQLQEFNVKHINFSNLGALEDLGILNAVQLQSKEEIGKFLGLKGKWDGKKFLNDIFLVGLALIGGGWMMWEYFTKKMNECVTTQGKKRMLQKLKFRDAFDRKVGREIFADDYTMEHTFGDAYTAKGKAKGSHHTKGMGRKTRNFTHMYGVEPENYSMIRFIDPLTGAVLDEDIHADIRLVQEEFGEIRKEKILEGDLDPQTIVSKPGIQAYFIGKGTEEALKVDLLPHRPTLMCKNMNAISGFPEREDELRQTGIPQKISRDKVPEPEAAVVVESKSVYKGVRDYNNIATLVCQLTNQSDGHSESIYGIGYGPYILTNGHLFRRNNGSLTVRTWHGEFEVKNTTQLKIHFIKGKDAIIIRMPKDFPPFARRNFFRGPVREERVCMIGTNFQEKSLRATVSESSLTTPEGSGSFWVHWITTQDGYCGMPLVSVNDGYIVGFHGLTSRDSSKNFFVPLENDFKEKYFDSAESLNWDKHWFWQPDKIAWGSLNLIENQPKDEFKISKLITDLFKDTVAMQSKRDRWVYESATGNLKACGQAESALVTKHTIKGKCPQFAQYLASNDEAMRFFKPLMGAYQPSKLNKAAFCKDFFKYNKPVVLNEVDFTSFEAAVSGVVAMMTSFGFSECMYVTDPDEILNSLNLKSAIGAQYKGKKQDYLSGCDEFDKERLLLLSSERLFCGMKGLWNGSLKAELRPLEKVVANKTRTFTAAPIDTLLGAKVCVDDFNNQFYSLNLKCPWTVGMTKFYGGWDQLMRKLPDGWVHCHADGSQFDSSLTPLLLNAVLGIRKTFMEKWWVGEEMLENLYAEIVYTPILTPDGTIFKKFRGNNSGQPSTVVDNTLMVVIAVYYACHKEGWSDSDIQNRLVFFANGDDIILSIEKENEVILDTFATSFSELGLNYNFNERTTERENLWFMSHKAIKIEDLYIPKLEPERIVSILEWDRSKEVMHRTEAICAAMIEAWGYTDLLREIRKFYLWLIERDEYRELAAIGKAPYIAETALKKLYTDRDANEVELQKYLRSLTPDSMMSCGESVYLQSDTSSEPRNLDAGIEEKKKKEEKSQGGKEATYSKAGASSATKIDKDINTGTIGRVVPRLQRITKKMNLPTVKGNVILSLDHLLEYKPNQVDLFNTRATHKQFESWYEAVRSEYELNDDQMGIVMNGFMVWCIDNGTSPDVTGTWVMMDGNEQVEYPLKPIVENAKPTLRQIMHHFSDAAEAYIEMRNSEGLYMPRYGLLRNLRDRNLARYAFDFYEVTSKTSDRAREAIAQMKAAALSSVSIKLFGLDGSVAITSEDTERHTARDVNKNMHTLLGMNSPQ</sequence>
<keyword evidence="10" id="KW-1139">Helical capsid protein</keyword>